<dbReference type="Proteomes" id="UP000229497">
    <property type="component" value="Unassembled WGS sequence"/>
</dbReference>
<name>A0A2H0KJZ9_9BACT</name>
<gene>
    <name evidence="7" type="ORF">COV87_02720</name>
</gene>
<evidence type="ECO:0000256" key="4">
    <source>
        <dbReference type="ARBA" id="ARBA00022723"/>
    </source>
</evidence>
<keyword evidence="3 6" id="KW-0808">Transferase</keyword>
<dbReference type="SUPFAM" id="SSF48576">
    <property type="entry name" value="Terpenoid synthases"/>
    <property type="match status" value="1"/>
</dbReference>
<protein>
    <recommendedName>
        <fullName evidence="9">Polyprenyl synthetase</fullName>
    </recommendedName>
</protein>
<dbReference type="GO" id="GO:0004659">
    <property type="term" value="F:prenyltransferase activity"/>
    <property type="evidence" value="ECO:0007669"/>
    <property type="project" value="InterPro"/>
</dbReference>
<sequence>MPGETNPIVPEEYLRERYFEHKVDSRADEIISMVGKEASQPIKYTHELWFSKAKTMLPFLLSTSLGIEEVNTIDVAATIDILWTLSVVVDDIIDADEMRRAKPAAWKIYGKESTYSSAEKCLRATLGHVAKTISPEAAIKCKESVEAGMRSIEEHKNFGFECTREELEQNYIKRDAFFSEAPMSMLATIYPDKESKLRSAGIALETYYLGGQIGNDLDDLFGGAGRTKRFSDVKSGLVTIPLRLMWSDMEELDREKFMMVFGKGELSVQDEVMIDSLLEKYRVFEKSMDLIKEKYSQASETMGNFLDEKQNSVFNTLCAKQLEKFQGYKS</sequence>
<dbReference type="InterPro" id="IPR000092">
    <property type="entry name" value="Polyprenyl_synt"/>
</dbReference>
<dbReference type="PANTHER" id="PTHR12001">
    <property type="entry name" value="GERANYLGERANYL PYROPHOSPHATE SYNTHASE"/>
    <property type="match status" value="1"/>
</dbReference>
<evidence type="ECO:0000256" key="5">
    <source>
        <dbReference type="ARBA" id="ARBA00022842"/>
    </source>
</evidence>
<evidence type="ECO:0008006" key="9">
    <source>
        <dbReference type="Google" id="ProtNLM"/>
    </source>
</evidence>
<dbReference type="Gene3D" id="1.10.600.10">
    <property type="entry name" value="Farnesyl Diphosphate Synthase"/>
    <property type="match status" value="1"/>
</dbReference>
<dbReference type="Pfam" id="PF00348">
    <property type="entry name" value="polyprenyl_synt"/>
    <property type="match status" value="1"/>
</dbReference>
<dbReference type="InterPro" id="IPR008949">
    <property type="entry name" value="Isoprenoid_synthase_dom_sf"/>
</dbReference>
<comment type="similarity">
    <text evidence="2 6">Belongs to the FPP/GGPP synthase family.</text>
</comment>
<comment type="caution">
    <text evidence="7">The sequence shown here is derived from an EMBL/GenBank/DDBJ whole genome shotgun (WGS) entry which is preliminary data.</text>
</comment>
<dbReference type="EMBL" id="PCVK01000078">
    <property type="protein sequence ID" value="PIQ71556.1"/>
    <property type="molecule type" value="Genomic_DNA"/>
</dbReference>
<proteinExistence type="inferred from homology"/>
<keyword evidence="4" id="KW-0479">Metal-binding</keyword>
<dbReference type="GO" id="GO:0008299">
    <property type="term" value="P:isoprenoid biosynthetic process"/>
    <property type="evidence" value="ECO:0007669"/>
    <property type="project" value="InterPro"/>
</dbReference>
<accession>A0A2H0KJZ9</accession>
<evidence type="ECO:0000256" key="1">
    <source>
        <dbReference type="ARBA" id="ARBA00001946"/>
    </source>
</evidence>
<reference evidence="7 8" key="1">
    <citation type="submission" date="2017-09" db="EMBL/GenBank/DDBJ databases">
        <title>Depth-based differentiation of microbial function through sediment-hosted aquifers and enrichment of novel symbionts in the deep terrestrial subsurface.</title>
        <authorList>
            <person name="Probst A.J."/>
            <person name="Ladd B."/>
            <person name="Jarett J.K."/>
            <person name="Geller-Mcgrath D.E."/>
            <person name="Sieber C.M."/>
            <person name="Emerson J.B."/>
            <person name="Anantharaman K."/>
            <person name="Thomas B.C."/>
            <person name="Malmstrom R."/>
            <person name="Stieglmeier M."/>
            <person name="Klingl A."/>
            <person name="Woyke T."/>
            <person name="Ryan C.M."/>
            <person name="Banfield J.F."/>
        </authorList>
    </citation>
    <scope>NUCLEOTIDE SEQUENCE [LARGE SCALE GENOMIC DNA]</scope>
    <source>
        <strain evidence="7">CG11_big_fil_rev_8_21_14_0_20_37_16</strain>
    </source>
</reference>
<dbReference type="AlphaFoldDB" id="A0A2H0KJZ9"/>
<evidence type="ECO:0000256" key="3">
    <source>
        <dbReference type="ARBA" id="ARBA00022679"/>
    </source>
</evidence>
<organism evidence="7 8">
    <name type="scientific">Candidatus Roizmanbacteria bacterium CG11_big_fil_rev_8_21_14_0_20_37_16</name>
    <dbReference type="NCBI Taxonomy" id="1974857"/>
    <lineage>
        <taxon>Bacteria</taxon>
        <taxon>Candidatus Roizmaniibacteriota</taxon>
    </lineage>
</organism>
<comment type="cofactor">
    <cofactor evidence="1">
        <name>Mg(2+)</name>
        <dbReference type="ChEBI" id="CHEBI:18420"/>
    </cofactor>
</comment>
<evidence type="ECO:0000256" key="6">
    <source>
        <dbReference type="RuleBase" id="RU004466"/>
    </source>
</evidence>
<evidence type="ECO:0000313" key="7">
    <source>
        <dbReference type="EMBL" id="PIQ71556.1"/>
    </source>
</evidence>
<dbReference type="GO" id="GO:0046872">
    <property type="term" value="F:metal ion binding"/>
    <property type="evidence" value="ECO:0007669"/>
    <property type="project" value="UniProtKB-KW"/>
</dbReference>
<evidence type="ECO:0000256" key="2">
    <source>
        <dbReference type="ARBA" id="ARBA00006706"/>
    </source>
</evidence>
<dbReference type="PANTHER" id="PTHR12001:SF69">
    <property type="entry name" value="ALL TRANS-POLYPRENYL-DIPHOSPHATE SYNTHASE PDSS1"/>
    <property type="match status" value="1"/>
</dbReference>
<keyword evidence="5" id="KW-0460">Magnesium</keyword>
<dbReference type="CDD" id="cd00867">
    <property type="entry name" value="Trans_IPPS"/>
    <property type="match status" value="1"/>
</dbReference>
<evidence type="ECO:0000313" key="8">
    <source>
        <dbReference type="Proteomes" id="UP000229497"/>
    </source>
</evidence>